<dbReference type="EMBL" id="JBHUIK010000002">
    <property type="protein sequence ID" value="MFD2214035.1"/>
    <property type="molecule type" value="Genomic_DNA"/>
</dbReference>
<evidence type="ECO:0000256" key="1">
    <source>
        <dbReference type="ARBA" id="ARBA00004651"/>
    </source>
</evidence>
<keyword evidence="3" id="KW-0547">Nucleotide-binding</keyword>
<dbReference type="Pfam" id="PF00664">
    <property type="entry name" value="ABC_membrane"/>
    <property type="match status" value="1"/>
</dbReference>
<evidence type="ECO:0000256" key="4">
    <source>
        <dbReference type="ARBA" id="ARBA00022840"/>
    </source>
</evidence>
<dbReference type="SUPFAM" id="SSF52540">
    <property type="entry name" value="P-loop containing nucleoside triphosphate hydrolases"/>
    <property type="match status" value="1"/>
</dbReference>
<sequence length="602" mass="67110">MITDKLSSILNEINLKGIKRTFQLLGPYILSNWKSYTGLIVILFVDIFLTIGFAWFFGTITDAAVSGEFNKIRSLLLVVLTLIVFGQIVTFFNTYLESYVTSKIKRDLKDYVLKQIMLLPTNKLSKIRTGELMTHFTNDINCIDGVIGSNLIYLIQLPLISIAVFVYMLQINWQLSVLSLFIIPIAIVAGGIFGILIRNNSRTIYNKIGDINSQLNETFQGISIIRSFLVERLFLGKFYEQNHSFFDLEMKNAKLRGTFYVVGGLISSITYIISLCLGAFFVSNGQITVGSLLTFVTLMQHLISPLTGLAGLWGSFQSSASAVERISDVLDIQPIDKELPTYVNSVKVPKSIQFNNISFAYEPETRIFHSLNLTIQTGKVTALVGPSGAGKTTLFHLLQGFYQPQSGQILMDNTPIKQISPSHLRSTFAHVAQDTFLFSGTIKDNLLLARPNISELEMINASIAANIHDFIMSLPDQYNTEIGERGVRLSGGQKQRLSIARAILKDAPILLLDEATSALDSESEYKVKEALEKLMKKKTTLVIAHRLSTIQHADVIVVVDKGEIVQIGTHEELMLQPGLYRRLTESQSLAQENYKEGSAILI</sequence>
<feature type="transmembrane region" description="Helical" evidence="7">
    <location>
        <begin position="151"/>
        <end position="169"/>
    </location>
</feature>
<evidence type="ECO:0000256" key="5">
    <source>
        <dbReference type="ARBA" id="ARBA00022989"/>
    </source>
</evidence>
<dbReference type="CDD" id="cd07346">
    <property type="entry name" value="ABC_6TM_exporters"/>
    <property type="match status" value="1"/>
</dbReference>
<dbReference type="PROSITE" id="PS50893">
    <property type="entry name" value="ABC_TRANSPORTER_2"/>
    <property type="match status" value="1"/>
</dbReference>
<dbReference type="GO" id="GO:0005524">
    <property type="term" value="F:ATP binding"/>
    <property type="evidence" value="ECO:0007669"/>
    <property type="project" value="UniProtKB-KW"/>
</dbReference>
<comment type="subcellular location">
    <subcellularLocation>
        <location evidence="1">Cell membrane</location>
        <topology evidence="1">Multi-pass membrane protein</topology>
    </subcellularLocation>
</comment>
<evidence type="ECO:0000259" key="8">
    <source>
        <dbReference type="PROSITE" id="PS50893"/>
    </source>
</evidence>
<dbReference type="InterPro" id="IPR003593">
    <property type="entry name" value="AAA+_ATPase"/>
</dbReference>
<dbReference type="Proteomes" id="UP001597318">
    <property type="component" value="Unassembled WGS sequence"/>
</dbReference>
<keyword evidence="2 7" id="KW-0812">Transmembrane</keyword>
<evidence type="ECO:0000313" key="11">
    <source>
        <dbReference type="Proteomes" id="UP001597318"/>
    </source>
</evidence>
<feature type="transmembrane region" description="Helical" evidence="7">
    <location>
        <begin position="76"/>
        <end position="96"/>
    </location>
</feature>
<feature type="domain" description="ABC transmembrane type-1" evidence="9">
    <location>
        <begin position="38"/>
        <end position="318"/>
    </location>
</feature>
<dbReference type="Gene3D" id="1.20.1560.10">
    <property type="entry name" value="ABC transporter type 1, transmembrane domain"/>
    <property type="match status" value="1"/>
</dbReference>
<dbReference type="RefSeq" id="WP_379051422.1">
    <property type="nucleotide sequence ID" value="NZ_JBHUIK010000002.1"/>
</dbReference>
<feature type="domain" description="ABC transporter" evidence="8">
    <location>
        <begin position="352"/>
        <end position="586"/>
    </location>
</feature>
<evidence type="ECO:0000256" key="2">
    <source>
        <dbReference type="ARBA" id="ARBA00022692"/>
    </source>
</evidence>
<dbReference type="InterPro" id="IPR027417">
    <property type="entry name" value="P-loop_NTPase"/>
</dbReference>
<comment type="caution">
    <text evidence="10">The sequence shown here is derived from an EMBL/GenBank/DDBJ whole genome shotgun (WGS) entry which is preliminary data.</text>
</comment>
<dbReference type="SUPFAM" id="SSF90123">
    <property type="entry name" value="ABC transporter transmembrane region"/>
    <property type="match status" value="1"/>
</dbReference>
<dbReference type="InterPro" id="IPR017871">
    <property type="entry name" value="ABC_transporter-like_CS"/>
</dbReference>
<dbReference type="PROSITE" id="PS00211">
    <property type="entry name" value="ABC_TRANSPORTER_1"/>
    <property type="match status" value="1"/>
</dbReference>
<feature type="transmembrane region" description="Helical" evidence="7">
    <location>
        <begin position="175"/>
        <end position="197"/>
    </location>
</feature>
<evidence type="ECO:0000256" key="7">
    <source>
        <dbReference type="SAM" id="Phobius"/>
    </source>
</evidence>
<evidence type="ECO:0000256" key="3">
    <source>
        <dbReference type="ARBA" id="ARBA00022741"/>
    </source>
</evidence>
<organism evidence="10 11">
    <name type="scientific">Metabacillus endolithicus</name>
    <dbReference type="NCBI Taxonomy" id="1535204"/>
    <lineage>
        <taxon>Bacteria</taxon>
        <taxon>Bacillati</taxon>
        <taxon>Bacillota</taxon>
        <taxon>Bacilli</taxon>
        <taxon>Bacillales</taxon>
        <taxon>Bacillaceae</taxon>
        <taxon>Metabacillus</taxon>
    </lineage>
</organism>
<dbReference type="InterPro" id="IPR039421">
    <property type="entry name" value="Type_1_exporter"/>
</dbReference>
<dbReference type="InterPro" id="IPR011527">
    <property type="entry name" value="ABC1_TM_dom"/>
</dbReference>
<feature type="transmembrane region" description="Helical" evidence="7">
    <location>
        <begin position="259"/>
        <end position="282"/>
    </location>
</feature>
<keyword evidence="4 10" id="KW-0067">ATP-binding</keyword>
<name>A0ABW5BZD7_9BACI</name>
<evidence type="ECO:0000259" key="9">
    <source>
        <dbReference type="PROSITE" id="PS50929"/>
    </source>
</evidence>
<protein>
    <submittedName>
        <fullName evidence="10">ABC transporter ATP-binding protein</fullName>
    </submittedName>
</protein>
<proteinExistence type="predicted"/>
<dbReference type="Pfam" id="PF00005">
    <property type="entry name" value="ABC_tran"/>
    <property type="match status" value="1"/>
</dbReference>
<dbReference type="PROSITE" id="PS50929">
    <property type="entry name" value="ABC_TM1F"/>
    <property type="match status" value="1"/>
</dbReference>
<evidence type="ECO:0000313" key="10">
    <source>
        <dbReference type="EMBL" id="MFD2214035.1"/>
    </source>
</evidence>
<dbReference type="PANTHER" id="PTHR43394">
    <property type="entry name" value="ATP-DEPENDENT PERMEASE MDL1, MITOCHONDRIAL"/>
    <property type="match status" value="1"/>
</dbReference>
<keyword evidence="5 7" id="KW-1133">Transmembrane helix</keyword>
<accession>A0ABW5BZD7</accession>
<dbReference type="Gene3D" id="3.40.50.300">
    <property type="entry name" value="P-loop containing nucleotide triphosphate hydrolases"/>
    <property type="match status" value="1"/>
</dbReference>
<gene>
    <name evidence="10" type="ORF">ACFSKK_10120</name>
</gene>
<dbReference type="InterPro" id="IPR036640">
    <property type="entry name" value="ABC1_TM_sf"/>
</dbReference>
<dbReference type="InterPro" id="IPR003439">
    <property type="entry name" value="ABC_transporter-like_ATP-bd"/>
</dbReference>
<keyword evidence="6 7" id="KW-0472">Membrane</keyword>
<feature type="transmembrane region" description="Helical" evidence="7">
    <location>
        <begin position="36"/>
        <end position="56"/>
    </location>
</feature>
<dbReference type="SMART" id="SM00382">
    <property type="entry name" value="AAA"/>
    <property type="match status" value="1"/>
</dbReference>
<reference evidence="11" key="1">
    <citation type="journal article" date="2019" name="Int. J. Syst. Evol. Microbiol.">
        <title>The Global Catalogue of Microorganisms (GCM) 10K type strain sequencing project: providing services to taxonomists for standard genome sequencing and annotation.</title>
        <authorList>
            <consortium name="The Broad Institute Genomics Platform"/>
            <consortium name="The Broad Institute Genome Sequencing Center for Infectious Disease"/>
            <person name="Wu L."/>
            <person name="Ma J."/>
        </authorList>
    </citation>
    <scope>NUCLEOTIDE SEQUENCE [LARGE SCALE GENOMIC DNA]</scope>
    <source>
        <strain evidence="11">CGMCC 1.15474</strain>
    </source>
</reference>
<keyword evidence="11" id="KW-1185">Reference proteome</keyword>
<evidence type="ECO:0000256" key="6">
    <source>
        <dbReference type="ARBA" id="ARBA00023136"/>
    </source>
</evidence>
<dbReference type="PANTHER" id="PTHR43394:SF1">
    <property type="entry name" value="ATP-BINDING CASSETTE SUB-FAMILY B MEMBER 10, MITOCHONDRIAL"/>
    <property type="match status" value="1"/>
</dbReference>